<feature type="region of interest" description="Disordered" evidence="1">
    <location>
        <begin position="153"/>
        <end position="173"/>
    </location>
</feature>
<dbReference type="Gene3D" id="3.30.460.10">
    <property type="entry name" value="Beta Polymerase, domain 2"/>
    <property type="match status" value="1"/>
</dbReference>
<evidence type="ECO:0000313" key="2">
    <source>
        <dbReference type="EMBL" id="SFF80765.1"/>
    </source>
</evidence>
<reference evidence="2 3" key="1">
    <citation type="submission" date="2016-10" db="EMBL/GenBank/DDBJ databases">
        <authorList>
            <person name="de Groot N.N."/>
        </authorList>
    </citation>
    <scope>NUCLEOTIDE SEQUENCE [LARGE SCALE GENOMIC DNA]</scope>
    <source>
        <strain evidence="2 3">CPCC 202808</strain>
    </source>
</reference>
<evidence type="ECO:0000313" key="3">
    <source>
        <dbReference type="Proteomes" id="UP000199052"/>
    </source>
</evidence>
<organism evidence="2 3">
    <name type="scientific">Actinopolymorpha cephalotaxi</name>
    <dbReference type="NCBI Taxonomy" id="504797"/>
    <lineage>
        <taxon>Bacteria</taxon>
        <taxon>Bacillati</taxon>
        <taxon>Actinomycetota</taxon>
        <taxon>Actinomycetes</taxon>
        <taxon>Propionibacteriales</taxon>
        <taxon>Actinopolymorphaceae</taxon>
        <taxon>Actinopolymorpha</taxon>
    </lineage>
</organism>
<feature type="region of interest" description="Disordered" evidence="1">
    <location>
        <begin position="225"/>
        <end position="249"/>
    </location>
</feature>
<gene>
    <name evidence="2" type="ORF">SAMN05421678_102230</name>
</gene>
<dbReference type="Proteomes" id="UP000199052">
    <property type="component" value="Unassembled WGS sequence"/>
</dbReference>
<dbReference type="InterPro" id="IPR043519">
    <property type="entry name" value="NT_sf"/>
</dbReference>
<feature type="compositionally biased region" description="Basic and acidic residues" evidence="1">
    <location>
        <begin position="240"/>
        <end position="249"/>
    </location>
</feature>
<dbReference type="EMBL" id="FOOI01000002">
    <property type="protein sequence ID" value="SFF80765.1"/>
    <property type="molecule type" value="Genomic_DNA"/>
</dbReference>
<name>A0A1I2LNB2_9ACTN</name>
<dbReference type="CDD" id="cd05403">
    <property type="entry name" value="NT_KNTase_like"/>
    <property type="match status" value="1"/>
</dbReference>
<dbReference type="SUPFAM" id="SSF81301">
    <property type="entry name" value="Nucleotidyltransferase"/>
    <property type="match status" value="1"/>
</dbReference>
<accession>A0A1I2LNB2</accession>
<sequence>MALVNVGEALARREQERARLATRLARLLADDPRVLAGWLQGSVGRGEADGLSDLDVTVVVADEALAATASAPDRPTTYERIRTSPRGRFVAGLGAPALLTEAPQNAPAAGAFLSSFFPGEYGPHGVDWEWVPRSAAVPPEHTVVLLDRSDAAVDHPARSGPGTAGAAASESPPRAPLEVSVAECCSFWSMLMWAGKYAARADPTACATLLGYAVRSLDVVSRFTGVTPPADPDPDPDPAEPDRVRPSTAERLRGQVGSLWLLADRMDALAPRLVDLGVDLPGDVGWAVRSYLNLVEALSNR</sequence>
<dbReference type="AlphaFoldDB" id="A0A1I2LNB2"/>
<evidence type="ECO:0008006" key="4">
    <source>
        <dbReference type="Google" id="ProtNLM"/>
    </source>
</evidence>
<evidence type="ECO:0000256" key="1">
    <source>
        <dbReference type="SAM" id="MobiDB-lite"/>
    </source>
</evidence>
<protein>
    <recommendedName>
        <fullName evidence="4">Nucleotidyltransferase domain-containing protein</fullName>
    </recommendedName>
</protein>
<proteinExistence type="predicted"/>